<reference evidence="2 3" key="1">
    <citation type="submission" date="2017-11" db="EMBL/GenBank/DDBJ databases">
        <title>De-novo sequencing of pomegranate (Punica granatum L.) genome.</title>
        <authorList>
            <person name="Akparov Z."/>
            <person name="Amiraslanov A."/>
            <person name="Hajiyeva S."/>
            <person name="Abbasov M."/>
            <person name="Kaur K."/>
            <person name="Hamwieh A."/>
            <person name="Solovyev V."/>
            <person name="Salamov A."/>
            <person name="Braich B."/>
            <person name="Kosarev P."/>
            <person name="Mahmoud A."/>
            <person name="Hajiyev E."/>
            <person name="Babayeva S."/>
            <person name="Izzatullayeva V."/>
            <person name="Mammadov A."/>
            <person name="Mammadov A."/>
            <person name="Sharifova S."/>
            <person name="Ojaghi J."/>
            <person name="Eynullazada K."/>
            <person name="Bayramov B."/>
            <person name="Abdulazimova A."/>
            <person name="Shahmuradov I."/>
        </authorList>
    </citation>
    <scope>NUCLEOTIDE SEQUENCE [LARGE SCALE GENOMIC DNA]</scope>
    <source>
        <strain evidence="3">cv. AG2017</strain>
        <tissue evidence="2">Leaf</tissue>
    </source>
</reference>
<dbReference type="EMBL" id="PGOL01000545">
    <property type="protein sequence ID" value="PKI68649.1"/>
    <property type="molecule type" value="Genomic_DNA"/>
</dbReference>
<proteinExistence type="predicted"/>
<dbReference type="Proteomes" id="UP000233551">
    <property type="component" value="Unassembled WGS sequence"/>
</dbReference>
<evidence type="ECO:0000313" key="2">
    <source>
        <dbReference type="EMBL" id="PKI68649.1"/>
    </source>
</evidence>
<dbReference type="AlphaFoldDB" id="A0A2I0KJM3"/>
<organism evidence="2 3">
    <name type="scientific">Punica granatum</name>
    <name type="common">Pomegranate</name>
    <dbReference type="NCBI Taxonomy" id="22663"/>
    <lineage>
        <taxon>Eukaryota</taxon>
        <taxon>Viridiplantae</taxon>
        <taxon>Streptophyta</taxon>
        <taxon>Embryophyta</taxon>
        <taxon>Tracheophyta</taxon>
        <taxon>Spermatophyta</taxon>
        <taxon>Magnoliopsida</taxon>
        <taxon>eudicotyledons</taxon>
        <taxon>Gunneridae</taxon>
        <taxon>Pentapetalae</taxon>
        <taxon>rosids</taxon>
        <taxon>malvids</taxon>
        <taxon>Myrtales</taxon>
        <taxon>Lythraceae</taxon>
        <taxon>Punica</taxon>
    </lineage>
</organism>
<evidence type="ECO:0000313" key="3">
    <source>
        <dbReference type="Proteomes" id="UP000233551"/>
    </source>
</evidence>
<keyword evidence="3" id="KW-1185">Reference proteome</keyword>
<name>A0A2I0KJM3_PUNGR</name>
<comment type="caution">
    <text evidence="2">The sequence shown here is derived from an EMBL/GenBank/DDBJ whole genome shotgun (WGS) entry which is preliminary data.</text>
</comment>
<evidence type="ECO:0000256" key="1">
    <source>
        <dbReference type="SAM" id="MobiDB-lite"/>
    </source>
</evidence>
<protein>
    <submittedName>
        <fullName evidence="2">Uncharacterized protein</fullName>
    </submittedName>
</protein>
<feature type="region of interest" description="Disordered" evidence="1">
    <location>
        <begin position="22"/>
        <end position="63"/>
    </location>
</feature>
<sequence length="105" mass="10899">MKEEPSGIKFFGNLGGIKATVEIGDPNWGKGTDDPNQGGDGQDRGSTSQNRENSQLRFSRFQRVGDSISVTTPPIGVAGALPLIGAAAPSVASIPSKLTENLTLC</sequence>
<gene>
    <name evidence="2" type="ORF">CRG98_010929</name>
</gene>
<accession>A0A2I0KJM3</accession>
<feature type="compositionally biased region" description="Polar residues" evidence="1">
    <location>
        <begin position="44"/>
        <end position="57"/>
    </location>
</feature>